<keyword evidence="3" id="KW-1185">Reference proteome</keyword>
<dbReference type="InterPro" id="IPR012337">
    <property type="entry name" value="RNaseH-like_sf"/>
</dbReference>
<sequence length="307" mass="33981">MPILCDTQDLVDDAVNDLSAADYIILDCEGQQLGMVDGELSLIQLGTPNAQRVYLIDAVVLDRSSLQPVLDLLADEGKRKVVWDGRQDYSELYHGLGTPICNVLDLQIVDVMSRTIRGEIEQRRIWRLGSRALSNRAVAAMQCEGVHAVNGLGKALQEHGVTGVSGKDTTVSSMHSAGQSITWMYRPLPSTLISYASHDLQMIASLYNHFNNRGYLSDLPTLLEQSKRFVSIHRDRGRPTRNNIYRSSNLLPLGILHPIEGPTKLCDKCNRPLSSEHFPTVGKGLQSGRRATCKVCQILTVRKANGY</sequence>
<protein>
    <recommendedName>
        <fullName evidence="1">3'-5' exonuclease domain-containing protein</fullName>
    </recommendedName>
</protein>
<reference evidence="2 3" key="1">
    <citation type="submission" date="2018-06" db="EMBL/GenBank/DDBJ databases">
        <title>A transcriptomic atlas of mushroom development highlights an independent origin of complex multicellularity.</title>
        <authorList>
            <consortium name="DOE Joint Genome Institute"/>
            <person name="Krizsan K."/>
            <person name="Almasi E."/>
            <person name="Merenyi Z."/>
            <person name="Sahu N."/>
            <person name="Viragh M."/>
            <person name="Koszo T."/>
            <person name="Mondo S."/>
            <person name="Kiss B."/>
            <person name="Balint B."/>
            <person name="Kues U."/>
            <person name="Barry K."/>
            <person name="Hegedus J.C."/>
            <person name="Henrissat B."/>
            <person name="Johnson J."/>
            <person name="Lipzen A."/>
            <person name="Ohm R."/>
            <person name="Nagy I."/>
            <person name="Pangilinan J."/>
            <person name="Yan J."/>
            <person name="Xiong Y."/>
            <person name="Grigoriev I.V."/>
            <person name="Hibbett D.S."/>
            <person name="Nagy L.G."/>
        </authorList>
    </citation>
    <scope>NUCLEOTIDE SEQUENCE [LARGE SCALE GENOMIC DNA]</scope>
    <source>
        <strain evidence="2 3">SZMC22713</strain>
    </source>
</reference>
<name>A0A4Y7PN66_9AGAM</name>
<feature type="domain" description="3'-5' exonuclease" evidence="1">
    <location>
        <begin position="5"/>
        <end position="108"/>
    </location>
</feature>
<dbReference type="InterPro" id="IPR002562">
    <property type="entry name" value="3'-5'_exonuclease_dom"/>
</dbReference>
<dbReference type="OrthoDB" id="26838at2759"/>
<evidence type="ECO:0000313" key="3">
    <source>
        <dbReference type="Proteomes" id="UP000294933"/>
    </source>
</evidence>
<dbReference type="PANTHER" id="PTHR46814:SF1">
    <property type="entry name" value="EGALITARIAN, ISOFORM B"/>
    <property type="match status" value="1"/>
</dbReference>
<dbReference type="STRING" id="50990.A0A4Y7PN66"/>
<organism evidence="2 3">
    <name type="scientific">Rickenella mellea</name>
    <dbReference type="NCBI Taxonomy" id="50990"/>
    <lineage>
        <taxon>Eukaryota</taxon>
        <taxon>Fungi</taxon>
        <taxon>Dikarya</taxon>
        <taxon>Basidiomycota</taxon>
        <taxon>Agaricomycotina</taxon>
        <taxon>Agaricomycetes</taxon>
        <taxon>Hymenochaetales</taxon>
        <taxon>Rickenellaceae</taxon>
        <taxon>Rickenella</taxon>
    </lineage>
</organism>
<gene>
    <name evidence="2" type="ORF">BD410DRAFT_730761</name>
</gene>
<evidence type="ECO:0000259" key="1">
    <source>
        <dbReference type="Pfam" id="PF01612"/>
    </source>
</evidence>
<proteinExistence type="predicted"/>
<dbReference type="SUPFAM" id="SSF53098">
    <property type="entry name" value="Ribonuclease H-like"/>
    <property type="match status" value="1"/>
</dbReference>
<dbReference type="PANTHER" id="PTHR46814">
    <property type="entry name" value="EGALITARIAN, ISOFORM B"/>
    <property type="match status" value="1"/>
</dbReference>
<dbReference type="InterPro" id="IPR036397">
    <property type="entry name" value="RNaseH_sf"/>
</dbReference>
<dbReference type="VEuPathDB" id="FungiDB:BD410DRAFT_730761"/>
<dbReference type="AlphaFoldDB" id="A0A4Y7PN66"/>
<dbReference type="GO" id="GO:0006139">
    <property type="term" value="P:nucleobase-containing compound metabolic process"/>
    <property type="evidence" value="ECO:0007669"/>
    <property type="project" value="InterPro"/>
</dbReference>
<evidence type="ECO:0000313" key="2">
    <source>
        <dbReference type="EMBL" id="TDL16867.1"/>
    </source>
</evidence>
<dbReference type="Pfam" id="PF01612">
    <property type="entry name" value="DNA_pol_A_exo1"/>
    <property type="match status" value="1"/>
</dbReference>
<dbReference type="EMBL" id="ML170233">
    <property type="protein sequence ID" value="TDL16867.1"/>
    <property type="molecule type" value="Genomic_DNA"/>
</dbReference>
<dbReference type="Gene3D" id="3.30.420.10">
    <property type="entry name" value="Ribonuclease H-like superfamily/Ribonuclease H"/>
    <property type="match status" value="1"/>
</dbReference>
<dbReference type="GO" id="GO:0003676">
    <property type="term" value="F:nucleic acid binding"/>
    <property type="evidence" value="ECO:0007669"/>
    <property type="project" value="InterPro"/>
</dbReference>
<dbReference type="GO" id="GO:0008408">
    <property type="term" value="F:3'-5' exonuclease activity"/>
    <property type="evidence" value="ECO:0007669"/>
    <property type="project" value="InterPro"/>
</dbReference>
<accession>A0A4Y7PN66</accession>
<dbReference type="Proteomes" id="UP000294933">
    <property type="component" value="Unassembled WGS sequence"/>
</dbReference>